<dbReference type="PIRSF" id="PIRSF021292">
    <property type="entry name" value="Competence_ComGD"/>
    <property type="match status" value="1"/>
</dbReference>
<feature type="signal peptide" evidence="1">
    <location>
        <begin position="1"/>
        <end position="21"/>
    </location>
</feature>
<keyword evidence="3" id="KW-1185">Reference proteome</keyword>
<evidence type="ECO:0000313" key="3">
    <source>
        <dbReference type="Proteomes" id="UP000199318"/>
    </source>
</evidence>
<gene>
    <name evidence="2" type="ORF">SAMN05444126_106132</name>
</gene>
<keyword evidence="1" id="KW-0732">Signal</keyword>
<sequence length="134" mass="15903">MMVVMLILSSLLLITVPVVSASAEEREFNQFVEQLEKDMYYYKMLARTEGRTVQMRFSGPNQTYGFYYGMQLIERHTIPSNVHFRSGTIAMNDIYFYPTGTVRSSGTIFIERDDKRYRLTFQFRRGRFYVERLS</sequence>
<dbReference type="InterPro" id="IPR016785">
    <property type="entry name" value="ComGD"/>
</dbReference>
<accession>A0A1H9SDY5</accession>
<dbReference type="GO" id="GO:0030420">
    <property type="term" value="P:establishment of competence for transformation"/>
    <property type="evidence" value="ECO:0007669"/>
    <property type="project" value="InterPro"/>
</dbReference>
<organism evidence="2 3">
    <name type="scientific">Salisediminibacterium halotolerans</name>
    <dbReference type="NCBI Taxonomy" id="517425"/>
    <lineage>
        <taxon>Bacteria</taxon>
        <taxon>Bacillati</taxon>
        <taxon>Bacillota</taxon>
        <taxon>Bacilli</taxon>
        <taxon>Bacillales</taxon>
        <taxon>Bacillaceae</taxon>
        <taxon>Salisediminibacterium</taxon>
    </lineage>
</organism>
<dbReference type="InterPro" id="IPR045584">
    <property type="entry name" value="Pilin-like"/>
</dbReference>
<dbReference type="STRING" id="1464123.SAMN05444126_106132"/>
<evidence type="ECO:0000256" key="1">
    <source>
        <dbReference type="SAM" id="SignalP"/>
    </source>
</evidence>
<feature type="chain" id="PRO_5038411009" evidence="1">
    <location>
        <begin position="22"/>
        <end position="134"/>
    </location>
</feature>
<dbReference type="AlphaFoldDB" id="A0A1H9SDY5"/>
<protein>
    <submittedName>
        <fullName evidence="2">Competence protein ComGD</fullName>
    </submittedName>
</protein>
<name>A0A1H9SDY5_9BACI</name>
<evidence type="ECO:0000313" key="2">
    <source>
        <dbReference type="EMBL" id="SER82399.1"/>
    </source>
</evidence>
<dbReference type="SUPFAM" id="SSF54523">
    <property type="entry name" value="Pili subunits"/>
    <property type="match status" value="1"/>
</dbReference>
<proteinExistence type="predicted"/>
<dbReference type="NCBIfam" id="NF040982">
    <property type="entry name" value="ComGD"/>
    <property type="match status" value="1"/>
</dbReference>
<reference evidence="3" key="1">
    <citation type="submission" date="2016-10" db="EMBL/GenBank/DDBJ databases">
        <authorList>
            <person name="de Groot N.N."/>
        </authorList>
    </citation>
    <scope>NUCLEOTIDE SEQUENCE [LARGE SCALE GENOMIC DNA]</scope>
    <source>
        <strain evidence="3">10nlg</strain>
    </source>
</reference>
<dbReference type="Proteomes" id="UP000199318">
    <property type="component" value="Unassembled WGS sequence"/>
</dbReference>
<dbReference type="EMBL" id="FOGV01000006">
    <property type="protein sequence ID" value="SER82399.1"/>
    <property type="molecule type" value="Genomic_DNA"/>
</dbReference>
<comment type="caution">
    <text evidence="2">The sequence shown here is derived from an EMBL/GenBank/DDBJ whole genome shotgun (WGS) entry which is preliminary data.</text>
</comment>